<proteinExistence type="predicted"/>
<protein>
    <submittedName>
        <fullName evidence="1">Uncharacterized protein</fullName>
    </submittedName>
</protein>
<evidence type="ECO:0000313" key="1">
    <source>
        <dbReference type="EMBL" id="KAK4827951.1"/>
    </source>
</evidence>
<dbReference type="AlphaFoldDB" id="A0AAN7NN93"/>
<feature type="non-terminal residue" evidence="1">
    <location>
        <position position="109"/>
    </location>
</feature>
<gene>
    <name evidence="1" type="ORF">QYF61_022566</name>
</gene>
<accession>A0AAN7NN93</accession>
<keyword evidence="2" id="KW-1185">Reference proteome</keyword>
<dbReference type="EMBL" id="JAUNZN010000002">
    <property type="protein sequence ID" value="KAK4827951.1"/>
    <property type="molecule type" value="Genomic_DNA"/>
</dbReference>
<evidence type="ECO:0000313" key="2">
    <source>
        <dbReference type="Proteomes" id="UP001333110"/>
    </source>
</evidence>
<comment type="caution">
    <text evidence="1">The sequence shown here is derived from an EMBL/GenBank/DDBJ whole genome shotgun (WGS) entry which is preliminary data.</text>
</comment>
<sequence length="109" mass="11825">MICSIRFPGTEPVPMLDNPFSDEIFPNIQSKLPWAQVEDLSSCPGTCYLGEETDTHLTTTSFQIVVESNSPPHKTCLDPSAASLLFFQHTPAPQCLCCSGGPKTEHSIG</sequence>
<reference evidence="1 2" key="1">
    <citation type="journal article" date="2023" name="J. Hered.">
        <title>Chromosome-level genome of the wood stork (Mycteria americana) provides insight into avian chromosome evolution.</title>
        <authorList>
            <person name="Flamio R. Jr."/>
            <person name="Ramstad K.M."/>
        </authorList>
    </citation>
    <scope>NUCLEOTIDE SEQUENCE [LARGE SCALE GENOMIC DNA]</scope>
    <source>
        <strain evidence="1">JAX WOST 10</strain>
    </source>
</reference>
<dbReference type="Proteomes" id="UP001333110">
    <property type="component" value="Unassembled WGS sequence"/>
</dbReference>
<name>A0AAN7NN93_MYCAM</name>
<organism evidence="1 2">
    <name type="scientific">Mycteria americana</name>
    <name type="common">Wood stork</name>
    <dbReference type="NCBI Taxonomy" id="33587"/>
    <lineage>
        <taxon>Eukaryota</taxon>
        <taxon>Metazoa</taxon>
        <taxon>Chordata</taxon>
        <taxon>Craniata</taxon>
        <taxon>Vertebrata</taxon>
        <taxon>Euteleostomi</taxon>
        <taxon>Archelosauria</taxon>
        <taxon>Archosauria</taxon>
        <taxon>Dinosauria</taxon>
        <taxon>Saurischia</taxon>
        <taxon>Theropoda</taxon>
        <taxon>Coelurosauria</taxon>
        <taxon>Aves</taxon>
        <taxon>Neognathae</taxon>
        <taxon>Neoaves</taxon>
        <taxon>Aequornithes</taxon>
        <taxon>Ciconiiformes</taxon>
        <taxon>Ciconiidae</taxon>
        <taxon>Mycteria</taxon>
    </lineage>
</organism>